<dbReference type="Proteomes" id="UP000317355">
    <property type="component" value="Unassembled WGS sequence"/>
</dbReference>
<dbReference type="InterPro" id="IPR011990">
    <property type="entry name" value="TPR-like_helical_dom_sf"/>
</dbReference>
<reference evidence="10 11" key="1">
    <citation type="submission" date="2019-07" db="EMBL/GenBank/DDBJ databases">
        <title>The pathways for chlorine oxyanion respiration interact through the shared metabolite chlorate.</title>
        <authorList>
            <person name="Barnum T.P."/>
            <person name="Cheng Y."/>
            <person name="Hill K.A."/>
            <person name="Lucas L.N."/>
            <person name="Carlson H.K."/>
            <person name="Coates J.D."/>
        </authorList>
    </citation>
    <scope>NUCLEOTIDE SEQUENCE [LARGE SCALE GENOMIC DNA]</scope>
    <source>
        <strain evidence="10">BK-3</strain>
    </source>
</reference>
<dbReference type="PANTHER" id="PTHR38035:SF1">
    <property type="entry name" value="ANCILLARY SECYEG TRANSLOCON SUBUNIT"/>
    <property type="match status" value="1"/>
</dbReference>
<dbReference type="AlphaFoldDB" id="A0A558D8J2"/>
<sequence>MVDVNLSEEEQVEALKKWWKENGKSVAAGIIIGLGGVFGWQYWTQHQQEVAEQASAQFEQLSQSVESKSPAAVNQAESLIASNQGSAYAVFAALDLAKVKYQQGDVNGAKAQLQWVLDNADDPSLKQIARLRQARILLDEGQVDAAAALIEQAPQDNYRGDVAELRGDIALKRGDKMAARQAYKEAIEYKVSNNALVQMKFDDLAVTE</sequence>
<protein>
    <recommendedName>
        <fullName evidence="8">Ancillary SecYEG translocon subunit</fullName>
    </recommendedName>
</protein>
<evidence type="ECO:0000256" key="6">
    <source>
        <dbReference type="ARBA" id="ARBA00023186"/>
    </source>
</evidence>
<comment type="caution">
    <text evidence="10">The sequence shown here is derived from an EMBL/GenBank/DDBJ whole genome shotgun (WGS) entry which is preliminary data.</text>
</comment>
<keyword evidence="6" id="KW-0143">Chaperone</keyword>
<evidence type="ECO:0000256" key="2">
    <source>
        <dbReference type="ARBA" id="ARBA00022475"/>
    </source>
</evidence>
<feature type="domain" description="Ancillary SecYEG translocon subunit/Cell division coordinator CpoB TPR" evidence="9">
    <location>
        <begin position="16"/>
        <end position="205"/>
    </location>
</feature>
<dbReference type="Gene3D" id="1.25.40.10">
    <property type="entry name" value="Tetratricopeptide repeat domain"/>
    <property type="match status" value="1"/>
</dbReference>
<comment type="similarity">
    <text evidence="7">Belongs to the YfgM family.</text>
</comment>
<name>A0A558D8J2_9GAMM</name>
<evidence type="ECO:0000256" key="1">
    <source>
        <dbReference type="ARBA" id="ARBA00004401"/>
    </source>
</evidence>
<evidence type="ECO:0000256" key="4">
    <source>
        <dbReference type="ARBA" id="ARBA00022989"/>
    </source>
</evidence>
<keyword evidence="5" id="KW-0472">Membrane</keyword>
<evidence type="ECO:0000256" key="7">
    <source>
        <dbReference type="ARBA" id="ARBA00024197"/>
    </source>
</evidence>
<evidence type="ECO:0000256" key="8">
    <source>
        <dbReference type="ARBA" id="ARBA00024235"/>
    </source>
</evidence>
<evidence type="ECO:0000313" key="10">
    <source>
        <dbReference type="EMBL" id="TVT57335.1"/>
    </source>
</evidence>
<dbReference type="InterPro" id="IPR018704">
    <property type="entry name" value="SecYEG/CpoB_TPR"/>
</dbReference>
<evidence type="ECO:0000313" key="11">
    <source>
        <dbReference type="Proteomes" id="UP000317355"/>
    </source>
</evidence>
<dbReference type="PANTHER" id="PTHR38035">
    <property type="entry name" value="UPF0070 PROTEIN YFGM"/>
    <property type="match status" value="1"/>
</dbReference>
<dbReference type="GO" id="GO:0005886">
    <property type="term" value="C:plasma membrane"/>
    <property type="evidence" value="ECO:0007669"/>
    <property type="project" value="UniProtKB-SubCell"/>
</dbReference>
<keyword evidence="3" id="KW-0812">Transmembrane</keyword>
<dbReference type="PIRSF" id="PIRSF006170">
    <property type="entry name" value="YfgM"/>
    <property type="match status" value="1"/>
</dbReference>
<evidence type="ECO:0000256" key="3">
    <source>
        <dbReference type="ARBA" id="ARBA00022692"/>
    </source>
</evidence>
<accession>A0A558D8J2</accession>
<organism evidence="10 11">
    <name type="scientific">Sedimenticola thiotaurini</name>
    <dbReference type="NCBI Taxonomy" id="1543721"/>
    <lineage>
        <taxon>Bacteria</taxon>
        <taxon>Pseudomonadati</taxon>
        <taxon>Pseudomonadota</taxon>
        <taxon>Gammaproteobacteria</taxon>
        <taxon>Chromatiales</taxon>
        <taxon>Sedimenticolaceae</taxon>
        <taxon>Sedimenticola</taxon>
    </lineage>
</organism>
<dbReference type="EMBL" id="VMRY01000015">
    <property type="protein sequence ID" value="TVT57335.1"/>
    <property type="molecule type" value="Genomic_DNA"/>
</dbReference>
<gene>
    <name evidence="10" type="ORF">FHK82_05990</name>
</gene>
<dbReference type="SUPFAM" id="SSF48452">
    <property type="entry name" value="TPR-like"/>
    <property type="match status" value="1"/>
</dbReference>
<dbReference type="GO" id="GO:0044877">
    <property type="term" value="F:protein-containing complex binding"/>
    <property type="evidence" value="ECO:0007669"/>
    <property type="project" value="InterPro"/>
</dbReference>
<proteinExistence type="inferred from homology"/>
<keyword evidence="4" id="KW-1133">Transmembrane helix</keyword>
<dbReference type="Pfam" id="PF09976">
    <property type="entry name" value="TPR_21"/>
    <property type="match status" value="1"/>
</dbReference>
<evidence type="ECO:0000256" key="5">
    <source>
        <dbReference type="ARBA" id="ARBA00023136"/>
    </source>
</evidence>
<dbReference type="InterPro" id="IPR026039">
    <property type="entry name" value="YfgM"/>
</dbReference>
<keyword evidence="2" id="KW-1003">Cell membrane</keyword>
<evidence type="ECO:0000259" key="9">
    <source>
        <dbReference type="Pfam" id="PF09976"/>
    </source>
</evidence>
<comment type="subcellular location">
    <subcellularLocation>
        <location evidence="1">Cell membrane</location>
        <topology evidence="1">Single-pass type II membrane protein</topology>
    </subcellularLocation>
</comment>